<gene>
    <name evidence="4" type="ORF">POCTA_138.1.T1050042</name>
</gene>
<name>A0A8S1WU53_PAROT</name>
<comment type="caution">
    <text evidence="4">The sequence shown here is derived from an EMBL/GenBank/DDBJ whole genome shotgun (WGS) entry which is preliminary data.</text>
</comment>
<proteinExistence type="predicted"/>
<dbReference type="PROSITE" id="PS50600">
    <property type="entry name" value="ULP_PROTEASE"/>
    <property type="match status" value="1"/>
</dbReference>
<organism evidence="4 5">
    <name type="scientific">Paramecium octaurelia</name>
    <dbReference type="NCBI Taxonomy" id="43137"/>
    <lineage>
        <taxon>Eukaryota</taxon>
        <taxon>Sar</taxon>
        <taxon>Alveolata</taxon>
        <taxon>Ciliophora</taxon>
        <taxon>Intramacronucleata</taxon>
        <taxon>Oligohymenophorea</taxon>
        <taxon>Peniculida</taxon>
        <taxon>Parameciidae</taxon>
        <taxon>Paramecium</taxon>
    </lineage>
</organism>
<dbReference type="InterPro" id="IPR003653">
    <property type="entry name" value="Peptidase_C48_C"/>
</dbReference>
<accession>A0A8S1WU53</accession>
<dbReference type="Proteomes" id="UP000683925">
    <property type="component" value="Unassembled WGS sequence"/>
</dbReference>
<keyword evidence="5" id="KW-1185">Reference proteome</keyword>
<evidence type="ECO:0000313" key="5">
    <source>
        <dbReference type="Proteomes" id="UP000683925"/>
    </source>
</evidence>
<keyword evidence="2" id="KW-0378">Hydrolase</keyword>
<feature type="domain" description="Ubiquitin-like protease family profile" evidence="3">
    <location>
        <begin position="193"/>
        <end position="381"/>
    </location>
</feature>
<protein>
    <recommendedName>
        <fullName evidence="3">Ubiquitin-like protease family profile domain-containing protein</fullName>
    </recommendedName>
</protein>
<dbReference type="AlphaFoldDB" id="A0A8S1WU53"/>
<dbReference type="OMA" id="QFSAIQY"/>
<evidence type="ECO:0000256" key="1">
    <source>
        <dbReference type="ARBA" id="ARBA00022670"/>
    </source>
</evidence>
<dbReference type="EMBL" id="CAJJDP010000105">
    <property type="protein sequence ID" value="CAD8193664.1"/>
    <property type="molecule type" value="Genomic_DNA"/>
</dbReference>
<evidence type="ECO:0000256" key="2">
    <source>
        <dbReference type="ARBA" id="ARBA00022801"/>
    </source>
</evidence>
<evidence type="ECO:0000259" key="3">
    <source>
        <dbReference type="PROSITE" id="PS50600"/>
    </source>
</evidence>
<dbReference type="Pfam" id="PF02902">
    <property type="entry name" value="Peptidase_C48"/>
    <property type="match status" value="1"/>
</dbReference>
<evidence type="ECO:0000313" key="4">
    <source>
        <dbReference type="EMBL" id="CAD8193664.1"/>
    </source>
</evidence>
<dbReference type="OrthoDB" id="8188607at2759"/>
<sequence>MIQEQNGENFDQMENLKQSQLYKSFSDLQLEIKKKYLKLFEQNIQESIQQQNQTQIEVTQSFIEYINSEYQTYLQDLKQQDIQISQYQIELTSIQNQDQINPNDNGRNYQNDDTKQQSKVIKFINEGNLDLYQQSNLFKEAVQTDIIKLNDKVIMRLKLFWMVTITDEQEIVQERFPYYLKFQNENNNYKYNQNISDPEFRILSNANKLLNTNIIDGYINYLQIQDELRYFSLPSRERKNYQRLIIFPSSLIANCTLKQFEITNQEHVKRKFVCLFLEHIKQFSAIQYKFWLIYKKIGIVINSSNFHWQFLEVKVEERFLILYDSMFNNLSYKVELFFNTVFQTLTKDQNFYFKVLNKQDFPKQKDGSSCGYFACIAANYLSQFQNHSFPSYKILPSMRHELQDLFFPKQKN</sequence>
<dbReference type="GO" id="GO:0006508">
    <property type="term" value="P:proteolysis"/>
    <property type="evidence" value="ECO:0007669"/>
    <property type="project" value="UniProtKB-KW"/>
</dbReference>
<keyword evidence="1" id="KW-0645">Protease</keyword>
<dbReference type="GO" id="GO:0008234">
    <property type="term" value="F:cysteine-type peptidase activity"/>
    <property type="evidence" value="ECO:0007669"/>
    <property type="project" value="InterPro"/>
</dbReference>
<reference evidence="4" key="1">
    <citation type="submission" date="2021-01" db="EMBL/GenBank/DDBJ databases">
        <authorList>
            <consortium name="Genoscope - CEA"/>
            <person name="William W."/>
        </authorList>
    </citation>
    <scope>NUCLEOTIDE SEQUENCE</scope>
</reference>